<dbReference type="EMBL" id="QGKX02001521">
    <property type="protein sequence ID" value="KAF3514168.1"/>
    <property type="molecule type" value="Genomic_DNA"/>
</dbReference>
<organism evidence="1 2">
    <name type="scientific">Brassica cretica</name>
    <name type="common">Mustard</name>
    <dbReference type="NCBI Taxonomy" id="69181"/>
    <lineage>
        <taxon>Eukaryota</taxon>
        <taxon>Viridiplantae</taxon>
        <taxon>Streptophyta</taxon>
        <taxon>Embryophyta</taxon>
        <taxon>Tracheophyta</taxon>
        <taxon>Spermatophyta</taxon>
        <taxon>Magnoliopsida</taxon>
        <taxon>eudicotyledons</taxon>
        <taxon>Gunneridae</taxon>
        <taxon>Pentapetalae</taxon>
        <taxon>rosids</taxon>
        <taxon>malvids</taxon>
        <taxon>Brassicales</taxon>
        <taxon>Brassicaceae</taxon>
        <taxon>Brassiceae</taxon>
        <taxon>Brassica</taxon>
    </lineage>
</organism>
<name>A0A8S9PAT9_BRACR</name>
<protein>
    <submittedName>
        <fullName evidence="1">Uncharacterized protein</fullName>
    </submittedName>
</protein>
<evidence type="ECO:0000313" key="2">
    <source>
        <dbReference type="Proteomes" id="UP000712600"/>
    </source>
</evidence>
<proteinExistence type="predicted"/>
<gene>
    <name evidence="1" type="ORF">F2Q69_00007758</name>
</gene>
<reference evidence="1" key="1">
    <citation type="submission" date="2019-12" db="EMBL/GenBank/DDBJ databases">
        <title>Genome sequencing and annotation of Brassica cretica.</title>
        <authorList>
            <person name="Studholme D.J."/>
            <person name="Sarris P."/>
        </authorList>
    </citation>
    <scope>NUCLEOTIDE SEQUENCE</scope>
    <source>
        <strain evidence="1">PFS-109/04</strain>
        <tissue evidence="1">Leaf</tissue>
    </source>
</reference>
<sequence length="109" mass="12737">MRSSGPIDERGVRFLWSWSDNLFASSRILTWRRLAVVSKTIQNILGAEERLFSDFGQDEAADKSLNVRRFSRRLELAWIEASHREAMIYRFKAGKAEKDLARMRDEMLA</sequence>
<dbReference type="Proteomes" id="UP000712600">
    <property type="component" value="Unassembled WGS sequence"/>
</dbReference>
<accession>A0A8S9PAT9</accession>
<evidence type="ECO:0000313" key="1">
    <source>
        <dbReference type="EMBL" id="KAF3514168.1"/>
    </source>
</evidence>
<comment type="caution">
    <text evidence="1">The sequence shown here is derived from an EMBL/GenBank/DDBJ whole genome shotgun (WGS) entry which is preliminary data.</text>
</comment>
<dbReference type="AlphaFoldDB" id="A0A8S9PAT9"/>